<keyword evidence="1" id="KW-0326">Glycosidase</keyword>
<reference evidence="6" key="1">
    <citation type="journal article" date="2019" name="Int. J. Syst. Evol. Microbiol.">
        <title>The Global Catalogue of Microorganisms (GCM) 10K type strain sequencing project: providing services to taxonomists for standard genome sequencing and annotation.</title>
        <authorList>
            <consortium name="The Broad Institute Genomics Platform"/>
            <consortium name="The Broad Institute Genome Sequencing Center for Infectious Disease"/>
            <person name="Wu L."/>
            <person name="Ma J."/>
        </authorList>
    </citation>
    <scope>NUCLEOTIDE SEQUENCE [LARGE SCALE GENOMIC DNA]</scope>
    <source>
        <strain evidence="6">CCUG 62763</strain>
    </source>
</reference>
<feature type="domain" description="Fibronectin type-III" evidence="4">
    <location>
        <begin position="29"/>
        <end position="131"/>
    </location>
</feature>
<keyword evidence="1" id="KW-0378">Hydrolase</keyword>
<evidence type="ECO:0000256" key="1">
    <source>
        <dbReference type="ARBA" id="ARBA00023295"/>
    </source>
</evidence>
<dbReference type="SUPFAM" id="SSF49265">
    <property type="entry name" value="Fibronectin type III"/>
    <property type="match status" value="1"/>
</dbReference>
<keyword evidence="2" id="KW-0624">Polysaccharide degradation</keyword>
<keyword evidence="6" id="KW-1185">Reference proteome</keyword>
<proteinExistence type="predicted"/>
<evidence type="ECO:0000313" key="5">
    <source>
        <dbReference type="EMBL" id="MFC4695370.1"/>
    </source>
</evidence>
<evidence type="ECO:0000256" key="2">
    <source>
        <dbReference type="ARBA" id="ARBA00023326"/>
    </source>
</evidence>
<dbReference type="InterPro" id="IPR003961">
    <property type="entry name" value="FN3_dom"/>
</dbReference>
<gene>
    <name evidence="5" type="ORF">ACFO3M_18360</name>
</gene>
<dbReference type="RefSeq" id="WP_387992136.1">
    <property type="nucleotide sequence ID" value="NZ_JBHSGR010000022.1"/>
</dbReference>
<name>A0ABV9LQE7_9ACTN</name>
<dbReference type="EMBL" id="JBHSGR010000022">
    <property type="protein sequence ID" value="MFC4695370.1"/>
    <property type="molecule type" value="Genomic_DNA"/>
</dbReference>
<evidence type="ECO:0000259" key="4">
    <source>
        <dbReference type="PROSITE" id="PS50853"/>
    </source>
</evidence>
<keyword evidence="2" id="KW-0119">Carbohydrate metabolism</keyword>
<sequence>MLLAGPQQASAGWVASGGGGPDAAATALSPGPLPTLSRNGLTGTVTVSWPAVTLAGQPVTGYVVRRYSGTGPSPVTSGTCTGGPVSGTGTAGVVTTTSCTDTRGWTTQTYAYRVVPVFREWLGAESPAASI</sequence>
<accession>A0ABV9LQE7</accession>
<dbReference type="InterPro" id="IPR013783">
    <property type="entry name" value="Ig-like_fold"/>
</dbReference>
<organism evidence="5 6">
    <name type="scientific">Geodermatophilus arenarius</name>
    <dbReference type="NCBI Taxonomy" id="1137990"/>
    <lineage>
        <taxon>Bacteria</taxon>
        <taxon>Bacillati</taxon>
        <taxon>Actinomycetota</taxon>
        <taxon>Actinomycetes</taxon>
        <taxon>Geodermatophilales</taxon>
        <taxon>Geodermatophilaceae</taxon>
        <taxon>Geodermatophilus</taxon>
    </lineage>
</organism>
<evidence type="ECO:0000256" key="3">
    <source>
        <dbReference type="SAM" id="MobiDB-lite"/>
    </source>
</evidence>
<dbReference type="Proteomes" id="UP001596025">
    <property type="component" value="Unassembled WGS sequence"/>
</dbReference>
<protein>
    <recommendedName>
        <fullName evidence="4">Fibronectin type-III domain-containing protein</fullName>
    </recommendedName>
</protein>
<feature type="region of interest" description="Disordered" evidence="3">
    <location>
        <begin position="1"/>
        <end position="31"/>
    </location>
</feature>
<comment type="caution">
    <text evidence="5">The sequence shown here is derived from an EMBL/GenBank/DDBJ whole genome shotgun (WGS) entry which is preliminary data.</text>
</comment>
<dbReference type="PROSITE" id="PS50853">
    <property type="entry name" value="FN3"/>
    <property type="match status" value="1"/>
</dbReference>
<dbReference type="InterPro" id="IPR036116">
    <property type="entry name" value="FN3_sf"/>
</dbReference>
<evidence type="ECO:0000313" key="6">
    <source>
        <dbReference type="Proteomes" id="UP001596025"/>
    </source>
</evidence>
<dbReference type="Gene3D" id="2.60.40.10">
    <property type="entry name" value="Immunoglobulins"/>
    <property type="match status" value="1"/>
</dbReference>